<evidence type="ECO:0000313" key="4">
    <source>
        <dbReference type="Proteomes" id="UP000752171"/>
    </source>
</evidence>
<evidence type="ECO:0000313" key="3">
    <source>
        <dbReference type="EMBL" id="KAG9273516.1"/>
    </source>
</evidence>
<protein>
    <submittedName>
        <fullName evidence="3">Coiled-coil domain-containing protein 106-like</fullName>
    </submittedName>
</protein>
<keyword evidence="1" id="KW-0175">Coiled coil</keyword>
<feature type="region of interest" description="Disordered" evidence="2">
    <location>
        <begin position="92"/>
        <end position="118"/>
    </location>
</feature>
<evidence type="ECO:0000256" key="2">
    <source>
        <dbReference type="SAM" id="MobiDB-lite"/>
    </source>
</evidence>
<feature type="compositionally biased region" description="Basic and acidic residues" evidence="2">
    <location>
        <begin position="221"/>
        <end position="232"/>
    </location>
</feature>
<accession>A0A8T2LVX5</accession>
<comment type="caution">
    <text evidence="3">The sequence shown here is derived from an EMBL/GenBank/DDBJ whole genome shotgun (WGS) entry which is preliminary data.</text>
</comment>
<proteinExistence type="predicted"/>
<feature type="compositionally biased region" description="Basic residues" evidence="2">
    <location>
        <begin position="257"/>
        <end position="268"/>
    </location>
</feature>
<name>A0A8T2LVX5_ASTMX</name>
<dbReference type="InterPro" id="IPR031591">
    <property type="entry name" value="CCDC106"/>
</dbReference>
<gene>
    <name evidence="3" type="ORF">AMEX_G12667</name>
</gene>
<feature type="coiled-coil region" evidence="1">
    <location>
        <begin position="123"/>
        <end position="157"/>
    </location>
</feature>
<feature type="compositionally biased region" description="Basic residues" evidence="2">
    <location>
        <begin position="204"/>
        <end position="220"/>
    </location>
</feature>
<feature type="compositionally biased region" description="Acidic residues" evidence="2">
    <location>
        <begin position="184"/>
        <end position="200"/>
    </location>
</feature>
<feature type="compositionally biased region" description="Polar residues" evidence="2">
    <location>
        <begin position="169"/>
        <end position="182"/>
    </location>
</feature>
<feature type="region of interest" description="Disordered" evidence="2">
    <location>
        <begin position="167"/>
        <end position="277"/>
    </location>
</feature>
<reference evidence="3 4" key="1">
    <citation type="submission" date="2021-07" db="EMBL/GenBank/DDBJ databases">
        <authorList>
            <person name="Imarazene B."/>
            <person name="Zahm M."/>
            <person name="Klopp C."/>
            <person name="Cabau C."/>
            <person name="Beille S."/>
            <person name="Jouanno E."/>
            <person name="Castinel A."/>
            <person name="Lluch J."/>
            <person name="Gil L."/>
            <person name="Kuchtly C."/>
            <person name="Lopez Roques C."/>
            <person name="Donnadieu C."/>
            <person name="Parrinello H."/>
            <person name="Journot L."/>
            <person name="Du K."/>
            <person name="Schartl M."/>
            <person name="Retaux S."/>
            <person name="Guiguen Y."/>
        </authorList>
    </citation>
    <scope>NUCLEOTIDE SEQUENCE [LARGE SCALE GENOMIC DNA]</scope>
    <source>
        <strain evidence="3">Pach_M1</strain>
        <tissue evidence="3">Testis</tissue>
    </source>
</reference>
<dbReference type="EMBL" id="JAICCE010000009">
    <property type="protein sequence ID" value="KAG9273516.1"/>
    <property type="molecule type" value="Genomic_DNA"/>
</dbReference>
<evidence type="ECO:0000256" key="1">
    <source>
        <dbReference type="SAM" id="Coils"/>
    </source>
</evidence>
<organism evidence="3 4">
    <name type="scientific">Astyanax mexicanus</name>
    <name type="common">Blind cave fish</name>
    <name type="synonym">Astyanax fasciatus mexicanus</name>
    <dbReference type="NCBI Taxonomy" id="7994"/>
    <lineage>
        <taxon>Eukaryota</taxon>
        <taxon>Metazoa</taxon>
        <taxon>Chordata</taxon>
        <taxon>Craniata</taxon>
        <taxon>Vertebrata</taxon>
        <taxon>Euteleostomi</taxon>
        <taxon>Actinopterygii</taxon>
        <taxon>Neopterygii</taxon>
        <taxon>Teleostei</taxon>
        <taxon>Ostariophysi</taxon>
        <taxon>Characiformes</taxon>
        <taxon>Characoidei</taxon>
        <taxon>Acestrorhamphidae</taxon>
        <taxon>Acestrorhamphinae</taxon>
        <taxon>Astyanax</taxon>
    </lineage>
</organism>
<dbReference type="PANTHER" id="PTHR16477">
    <property type="entry name" value="COILED-COIL DOMAIN-CONTAINING PROTEIN 106"/>
    <property type="match status" value="1"/>
</dbReference>
<dbReference type="Proteomes" id="UP000752171">
    <property type="component" value="Unassembled WGS sequence"/>
</dbReference>
<feature type="compositionally biased region" description="Basic residues" evidence="2">
    <location>
        <begin position="233"/>
        <end position="242"/>
    </location>
</feature>
<sequence length="383" mass="43123">MKRRNIIRVLRDVQLSGVAPKLASVVTWDNTRTPSSERFLEVTEPVEEPTWVVVIPCCPRSESAEESVMEASEDAWPVDLTVSSEITECLNPPAARPAMENPAPDKKSKGSTQGAAPTLQAALRRANEEITTLKVKVGSLEEKVRLLEDDKHFLQQRLSDALVLRKTVTEQSPESDTSTSNGTEDVDSSYEEVESTDDSESSSCKRKKREARKNKQLWKKATKEDGSDALMEKKRKARKRKLTKDSDTSCDTEDQRQKKRSKKKKVQQKMKDTTKKKVLKPEDAISRYRCVLKAVSRGMSKTDAYTYVGVNRKTIVDTAAIAELKAVDPETHSQIRARFHKGKKGHTLYDFAEQCRAVVLNKPDLRSAVEQMKEDGRLLESAK</sequence>
<dbReference type="AlphaFoldDB" id="A0A8T2LVX5"/>
<dbReference type="PANTHER" id="PTHR16477:SF5">
    <property type="entry name" value="COILED-COIL DOMAIN-CONTAINING PROTEIN 106-RELATED"/>
    <property type="match status" value="1"/>
</dbReference>
<dbReference type="Pfam" id="PF15794">
    <property type="entry name" value="CCDC106"/>
    <property type="match status" value="1"/>
</dbReference>
<dbReference type="GO" id="GO:0005654">
    <property type="term" value="C:nucleoplasm"/>
    <property type="evidence" value="ECO:0007669"/>
    <property type="project" value="TreeGrafter"/>
</dbReference>